<dbReference type="SMART" id="SM00060">
    <property type="entry name" value="FN3"/>
    <property type="match status" value="5"/>
</dbReference>
<reference evidence="4" key="1">
    <citation type="submission" date="2020-05" db="EMBL/GenBank/DDBJ databases">
        <authorList>
            <person name="Chiriac C."/>
            <person name="Salcher M."/>
            <person name="Ghai R."/>
            <person name="Kavagutti S V."/>
        </authorList>
    </citation>
    <scope>NUCLEOTIDE SEQUENCE</scope>
</reference>
<organism evidence="4">
    <name type="scientific">freshwater metagenome</name>
    <dbReference type="NCBI Taxonomy" id="449393"/>
    <lineage>
        <taxon>unclassified sequences</taxon>
        <taxon>metagenomes</taxon>
        <taxon>ecological metagenomes</taxon>
    </lineage>
</organism>
<feature type="compositionally biased region" description="Gly residues" evidence="2">
    <location>
        <begin position="176"/>
        <end position="185"/>
    </location>
</feature>
<feature type="region of interest" description="Disordered" evidence="2">
    <location>
        <begin position="1875"/>
        <end position="1897"/>
    </location>
</feature>
<evidence type="ECO:0000313" key="4">
    <source>
        <dbReference type="EMBL" id="CAB4679951.1"/>
    </source>
</evidence>
<keyword evidence="1" id="KW-0677">Repeat</keyword>
<dbReference type="Gene3D" id="2.60.40.10">
    <property type="entry name" value="Immunoglobulins"/>
    <property type="match status" value="5"/>
</dbReference>
<gene>
    <name evidence="4" type="ORF">UFOPK2342_01068</name>
</gene>
<dbReference type="Pfam" id="PF00041">
    <property type="entry name" value="fn3"/>
    <property type="match status" value="4"/>
</dbReference>
<dbReference type="SUPFAM" id="SSF49265">
    <property type="entry name" value="Fibronectin type III"/>
    <property type="match status" value="3"/>
</dbReference>
<dbReference type="Pfam" id="PF21722">
    <property type="entry name" value="Gly_rich_2"/>
    <property type="match status" value="1"/>
</dbReference>
<feature type="domain" description="Fibronectin type-III" evidence="3">
    <location>
        <begin position="709"/>
        <end position="801"/>
    </location>
</feature>
<dbReference type="PROSITE" id="PS50853">
    <property type="entry name" value="FN3"/>
    <property type="match status" value="5"/>
</dbReference>
<accession>A0A6J6N005</accession>
<feature type="region of interest" description="Disordered" evidence="2">
    <location>
        <begin position="556"/>
        <end position="575"/>
    </location>
</feature>
<name>A0A6J6N005_9ZZZZ</name>
<feature type="domain" description="Fibronectin type-III" evidence="3">
    <location>
        <begin position="617"/>
        <end position="708"/>
    </location>
</feature>
<feature type="domain" description="Fibronectin type-III" evidence="3">
    <location>
        <begin position="1002"/>
        <end position="1094"/>
    </location>
</feature>
<dbReference type="InterPro" id="IPR049304">
    <property type="entry name" value="Gly_rich_dom"/>
</dbReference>
<feature type="region of interest" description="Disordered" evidence="2">
    <location>
        <begin position="222"/>
        <end position="278"/>
    </location>
</feature>
<feature type="domain" description="Fibronectin type-III" evidence="3">
    <location>
        <begin position="320"/>
        <end position="418"/>
    </location>
</feature>
<dbReference type="SUPFAM" id="SSF110296">
    <property type="entry name" value="Oligoxyloglucan reducing end-specific cellobiohydrolase"/>
    <property type="match status" value="1"/>
</dbReference>
<dbReference type="PANTHER" id="PTHR13817:SF73">
    <property type="entry name" value="FIBRONECTIN TYPE-III DOMAIN-CONTAINING PROTEIN"/>
    <property type="match status" value="1"/>
</dbReference>
<feature type="domain" description="Fibronectin type-III" evidence="3">
    <location>
        <begin position="1243"/>
        <end position="1333"/>
    </location>
</feature>
<dbReference type="CDD" id="cd00063">
    <property type="entry name" value="FN3"/>
    <property type="match status" value="5"/>
</dbReference>
<dbReference type="InterPro" id="IPR050964">
    <property type="entry name" value="Striated_Muscle_Regulatory"/>
</dbReference>
<dbReference type="EMBL" id="CAEZXB010000020">
    <property type="protein sequence ID" value="CAB4679951.1"/>
    <property type="molecule type" value="Genomic_DNA"/>
</dbReference>
<dbReference type="PANTHER" id="PTHR13817">
    <property type="entry name" value="TITIN"/>
    <property type="match status" value="1"/>
</dbReference>
<evidence type="ECO:0000259" key="3">
    <source>
        <dbReference type="PROSITE" id="PS50853"/>
    </source>
</evidence>
<feature type="compositionally biased region" description="Polar residues" evidence="2">
    <location>
        <begin position="560"/>
        <end position="575"/>
    </location>
</feature>
<proteinExistence type="predicted"/>
<feature type="region of interest" description="Disordered" evidence="2">
    <location>
        <begin position="166"/>
        <end position="196"/>
    </location>
</feature>
<evidence type="ECO:0000256" key="2">
    <source>
        <dbReference type="SAM" id="MobiDB-lite"/>
    </source>
</evidence>
<protein>
    <submittedName>
        <fullName evidence="4">Unannotated protein</fullName>
    </submittedName>
</protein>
<dbReference type="InterPro" id="IPR036116">
    <property type="entry name" value="FN3_sf"/>
</dbReference>
<dbReference type="InterPro" id="IPR003961">
    <property type="entry name" value="FN3_dom"/>
</dbReference>
<evidence type="ECO:0000256" key="1">
    <source>
        <dbReference type="ARBA" id="ARBA00022737"/>
    </source>
</evidence>
<sequence length="2113" mass="212529">MPARVPRNFMKPQQHAFARLISIVLVLVLIPFLPSNLVNKAYAVGSDCTPATTSYSSYTVLSLTTAVTCNWTVPNGVTSIDLLLVGGGGGGGGGAFGGGGGAGGMAEKFGMSVTPGSTYELMVGGGGAGGGAVTSGESRGVTGEKTSFGSLAVLAGGGGGGYERIDASPRIFSNGRDGGSGGGSSENGAAGSSIQGNVDVSTPGYGFGGGAQLQANTFSGGGGGGAGGAGDMANSGSPGGGGAGRTSALRTGSPVMYSTGGDGGTVTSPNVRANAAANTGDGGDGANYDSSLSAPAGAGANGGTGILVIRYATATTVPGAPAIGTVTVTNSTTASVPFTAPTFNGGASITSYTATSNPGGITGSVSQSGSGTISVSGLTRGATYTFTVTASNSLGTSLASGASNSATVDYQVGNTGPGGGVVFYRSAAVFACGPTLSSNCNFLEFAPKTWEGGSTDPEIPWSLGSVTFQSVPAYLGNSATAADIGTGFQNTLSIINQNGTYNASTNRFAAGAVRAYAGGGLTDWYLPSRYELVQMCRYGRGLDTSSTTATDCTGGAWDSTKGTPDSNTWSSTQSDSANTWSMLSNSGWNVFYDDPKNRGYFARPIRAFGAPAAVAGAPTIGVATATGSTSATVAFTAPTSNGGATIASYVATSSPGGLTGTLNQAGSGTITVTGLLPGTAYTFTVAAINSVGTSISSTASTTITTNNSAPSAPSVSAASAGGSTFANVTIVAPSSTGGSAIDHYTVTSSPGGFTGNGWAAGTVRVYGLSPATSYTFTVTATNGIGTSPASSASGSMTTNAAGVYSVGDKGPGGGIIFYISSAGFTCDTTRNYCNVLEMALSDIGGGDVAWCSDTTHSVGATGEGIGFGGANTRAMVQNGGGHTACSAGAGYLADSYVSANGTSDWYLPSMNELQMMYYKFMSNGGELSTMGQFSDAPRYGNAYWSSTEVAGSSTNVLVKNFGNWFDGNPEYNIPKSTVGSGVGRVRPIRAFTNAPAASVPNAPTSVVAKSTGYSTASVAFTPSTFDGYSLITEYIAVSTPGNITGSIAAGTSGPIYVSGLLPGTSYTFKVKAHNSVGMTESAASASISTNTYGVYHVGDIGPSGGYIFFTTDTPFACASGSCKYVEAAPVDVTAGNWESATANALAYRGGGKSDWYLPSAEMLEYMWDALAYAGLGGFPCANTYGDGCRGVEYWSNTIVDTSTAYFKRFGVSGGWWYAGTAPKSEIREVRPIRAVATPTIAGAPTIGAVTQSGILSAEVSYRAPASDGGRTITEYRVTSSPGDLSASVSRSGSGSIVIHGLVPATTYRFSVVAINEAGNSTPSSLTSAYTTPAIPVISSANSGNGQVDFNITGWSSLYTAQINLSGTAPGTIAVDTSTATVYAVTIKNLLAGESTSVSVSIAGASTGEIVRTGTVSGTATAGSVALSNVLSVPSADLQFGRIALSSTGAYMLVADSNTSGLVYLSSNGGKSWSPQYLLGRAAWSRVAMSSTGQYMSAVAFSSKIWMSTNYGATWSDKDAVRDWKSVSISGDGHFLIATTSGTNNLLSSSNYGATWETLTSTTNTWRYTASTTNGSIIALCADGDGLYLSTDAGTSASKVKGFSAYSVSENVCSGIAISSNGTKIVAIIGPVGHMLISTNSGSTWSEVSRLAGISWSDLTMSADGTRITAIEYSTGYMYTSVDSGATWQKITGKSMNSSAYTSAGALVAIPRSTNILAGKDLSGICSGDVASLTTTNRVNDDDSATLFACFTNGGHTSARYMPASAGFITPDVGPWIVNGISFIPGPTSSNDPTKFSLYGCTSTLSTSCKVIVANGLTGLRTSSGTFHLRNTETYSFYRVVFENIRGSSVPGYGEKLEIAEVQLYGAPAPVSTTSNLGGGSTAIGGSSPPGITPRASAPKSTSGGFVFSILNFDTTYTWNVIPTNHESVEFNTYTGAVTVIGVASQAIGTVMITATKVGYISAAPLFVSGTAVAPVEVTTVAGTPTNLTLGLSAAGSTSSFDVGVGLPYSIPAGARILAEAAMTDRVDAGLGIVRLSLRDSSNIPIETVADAIAITLPSAPGTVPVYSPDGTSWVALPQLIPAYVGAVPTLLSTQLMAYYIDANGDTVILTRKL</sequence>
<dbReference type="InterPro" id="IPR013783">
    <property type="entry name" value="Ig-like_fold"/>
</dbReference>